<dbReference type="InterPro" id="IPR001509">
    <property type="entry name" value="Epimerase_deHydtase"/>
</dbReference>
<dbReference type="SUPFAM" id="SSF51735">
    <property type="entry name" value="NAD(P)-binding Rossmann-fold domains"/>
    <property type="match status" value="1"/>
</dbReference>
<dbReference type="Pfam" id="PF01370">
    <property type="entry name" value="Epimerase"/>
    <property type="match status" value="1"/>
</dbReference>
<organism evidence="2 3">
    <name type="scientific">Pontimonas salivibrio</name>
    <dbReference type="NCBI Taxonomy" id="1159327"/>
    <lineage>
        <taxon>Bacteria</taxon>
        <taxon>Bacillati</taxon>
        <taxon>Actinomycetota</taxon>
        <taxon>Actinomycetes</taxon>
        <taxon>Micrococcales</taxon>
        <taxon>Microbacteriaceae</taxon>
        <taxon>Pontimonas</taxon>
    </lineage>
</organism>
<dbReference type="GO" id="GO:0005737">
    <property type="term" value="C:cytoplasm"/>
    <property type="evidence" value="ECO:0007669"/>
    <property type="project" value="TreeGrafter"/>
</dbReference>
<dbReference type="InterPro" id="IPR036291">
    <property type="entry name" value="NAD(P)-bd_dom_sf"/>
</dbReference>
<evidence type="ECO:0000313" key="3">
    <source>
        <dbReference type="Proteomes" id="UP000243077"/>
    </source>
</evidence>
<evidence type="ECO:0000259" key="1">
    <source>
        <dbReference type="Pfam" id="PF01370"/>
    </source>
</evidence>
<keyword evidence="3" id="KW-1185">Reference proteome</keyword>
<dbReference type="PANTHER" id="PTHR48079:SF6">
    <property type="entry name" value="NAD(P)-BINDING DOMAIN-CONTAINING PROTEIN-RELATED"/>
    <property type="match status" value="1"/>
</dbReference>
<sequence length="322" mass="34343">MVTGISGYLGLHVAQALLERGHRVRGTIRNRSKESSVREALPDPAGMLSVAICDLTSDSGWAEAFDGVDALIHVASPFILREPKDEQEYLRPAVEGTRRVMRFALDAGVTTSVVTSTYLTMAGHMFAGTFGPEDHTPIGDPSINAYIRSKVAAEEALWDFVTSEAPDMSVSTIHPGAILGPPLGSDSAGTSVSTIRGMITGSVPGIPPISVPMVDVRDVALAHVAALENPSANGQRFAASHPEPIRYLEVAKILRAAGYTKVPSREIPQGLIRALAPVNRELSSMKAFLGKSVYADTSNTTKDLHWKPRPIEQTVLDTAAAL</sequence>
<dbReference type="Gene3D" id="3.40.50.720">
    <property type="entry name" value="NAD(P)-binding Rossmann-like Domain"/>
    <property type="match status" value="1"/>
</dbReference>
<dbReference type="AlphaFoldDB" id="A0A2L2BPV1"/>
<name>A0A2L2BPV1_9MICO</name>
<protein>
    <submittedName>
        <fullName evidence="2">UDP-glucose 4-epimerase-like protein</fullName>
    </submittedName>
</protein>
<dbReference type="EMBL" id="CP026923">
    <property type="protein sequence ID" value="AVG23696.1"/>
    <property type="molecule type" value="Genomic_DNA"/>
</dbReference>
<gene>
    <name evidence="2" type="ORF">C3B54_11714</name>
</gene>
<dbReference type="Proteomes" id="UP000243077">
    <property type="component" value="Chromosome"/>
</dbReference>
<dbReference type="GO" id="GO:0004029">
    <property type="term" value="F:aldehyde dehydrogenase (NAD+) activity"/>
    <property type="evidence" value="ECO:0007669"/>
    <property type="project" value="TreeGrafter"/>
</dbReference>
<dbReference type="KEGG" id="psai:C3B54_11714"/>
<dbReference type="InterPro" id="IPR051783">
    <property type="entry name" value="NAD(P)-dependent_oxidoreduct"/>
</dbReference>
<accession>A0A2L2BPV1</accession>
<evidence type="ECO:0000313" key="2">
    <source>
        <dbReference type="EMBL" id="AVG23696.1"/>
    </source>
</evidence>
<proteinExistence type="predicted"/>
<feature type="domain" description="NAD-dependent epimerase/dehydratase" evidence="1">
    <location>
        <begin position="1"/>
        <end position="233"/>
    </location>
</feature>
<reference evidence="2 3" key="1">
    <citation type="submission" date="2018-02" db="EMBL/GenBank/DDBJ databases">
        <title>Complete genome of the streamlined marine actinobacterium Pontimonas salivibrio CL-TW6 adapted to coastal planktonic lifestype.</title>
        <authorList>
            <person name="Cho B.C."/>
            <person name="Hardies S.C."/>
            <person name="Jang G.I."/>
            <person name="Hwang C.Y."/>
        </authorList>
    </citation>
    <scope>NUCLEOTIDE SEQUENCE [LARGE SCALE GENOMIC DNA]</scope>
    <source>
        <strain evidence="2 3">CL-TW6</strain>
    </source>
</reference>
<dbReference type="PANTHER" id="PTHR48079">
    <property type="entry name" value="PROTEIN YEEZ"/>
    <property type="match status" value="1"/>
</dbReference>